<protein>
    <submittedName>
        <fullName evidence="1">Uncharacterized protein</fullName>
    </submittedName>
</protein>
<name>A0A2Z6AXB7_9BACT</name>
<gene>
    <name evidence="1" type="ORF">DFE_1134</name>
</gene>
<sequence length="278" mass="32455">MRNIQFFSCTISIYPNLLKPPISSKEVPPIELIEKEILDKRDFRITHRNKSIKVLFRDLEIDDKTLQGGKIAVHKSKFITDDDGKHLEEVQIDDYPNILFLWSQKRQIIYIQTNIKYKIGIDIGAFSKILENIFTKLLRGYYSVNVKIMPLKGRFWEIIKESEKIYNIEFNLISPNIAGRTDKEVRAYLTEQKERYNVTNISETLENKDGNLKINEEDEILNAKVRTTEQTGGIWKIKNNHGTQKSSDRYTKTSVEGASNFFAQSILDKIIFEEENEL</sequence>
<evidence type="ECO:0000313" key="2">
    <source>
        <dbReference type="Proteomes" id="UP000269883"/>
    </source>
</evidence>
<dbReference type="EMBL" id="AP017378">
    <property type="protein sequence ID" value="BBD07860.1"/>
    <property type="molecule type" value="Genomic_DNA"/>
</dbReference>
<dbReference type="AlphaFoldDB" id="A0A2Z6AXB7"/>
<dbReference type="Proteomes" id="UP000269883">
    <property type="component" value="Chromosome"/>
</dbReference>
<reference evidence="1 2" key="1">
    <citation type="journal article" date="2018" name="Sci. Adv.">
        <title>Multi-heme cytochromes provide a pathway for survival in energy-limited environments.</title>
        <authorList>
            <person name="Deng X."/>
            <person name="Dohmae N."/>
            <person name="Nealson K.H."/>
            <person name="Hashimoto K."/>
            <person name="Okamoto A."/>
        </authorList>
    </citation>
    <scope>NUCLEOTIDE SEQUENCE [LARGE SCALE GENOMIC DNA]</scope>
    <source>
        <strain evidence="1 2">IS5</strain>
    </source>
</reference>
<dbReference type="OrthoDB" id="6930343at2"/>
<organism evidence="1 2">
    <name type="scientific">Desulfovibrio ferrophilus</name>
    <dbReference type="NCBI Taxonomy" id="241368"/>
    <lineage>
        <taxon>Bacteria</taxon>
        <taxon>Pseudomonadati</taxon>
        <taxon>Thermodesulfobacteriota</taxon>
        <taxon>Desulfovibrionia</taxon>
        <taxon>Desulfovibrionales</taxon>
        <taxon>Desulfovibrionaceae</taxon>
        <taxon>Desulfovibrio</taxon>
    </lineage>
</organism>
<dbReference type="KEGG" id="dfl:DFE_1134"/>
<keyword evidence="2" id="KW-1185">Reference proteome</keyword>
<dbReference type="RefSeq" id="WP_126377476.1">
    <property type="nucleotide sequence ID" value="NZ_AP017378.1"/>
</dbReference>
<accession>A0A2Z6AXB7</accession>
<evidence type="ECO:0000313" key="1">
    <source>
        <dbReference type="EMBL" id="BBD07860.1"/>
    </source>
</evidence>
<proteinExistence type="predicted"/>